<name>A0AAD6LQL9_9ROSI</name>
<dbReference type="Proteomes" id="UP001164929">
    <property type="component" value="Chromosome 14"/>
</dbReference>
<keyword evidence="2" id="KW-1185">Reference proteome</keyword>
<dbReference type="EMBL" id="JAQIZT010000014">
    <property type="protein sequence ID" value="KAJ6971490.1"/>
    <property type="molecule type" value="Genomic_DNA"/>
</dbReference>
<sequence>MSRQCSPQRSSEMQGLYGYSCSKDFLSVGCPNNAESRCSSIKECKRESWHA</sequence>
<comment type="caution">
    <text evidence="1">The sequence shown here is derived from an EMBL/GenBank/DDBJ whole genome shotgun (WGS) entry which is preliminary data.</text>
</comment>
<gene>
    <name evidence="1" type="ORF">NC653_032100</name>
</gene>
<reference evidence="1" key="1">
    <citation type="journal article" date="2023" name="Mol. Ecol. Resour.">
        <title>Chromosome-level genome assembly of a triploid poplar Populus alba 'Berolinensis'.</title>
        <authorList>
            <person name="Chen S."/>
            <person name="Yu Y."/>
            <person name="Wang X."/>
            <person name="Wang S."/>
            <person name="Zhang T."/>
            <person name="Zhou Y."/>
            <person name="He R."/>
            <person name="Meng N."/>
            <person name="Wang Y."/>
            <person name="Liu W."/>
            <person name="Liu Z."/>
            <person name="Liu J."/>
            <person name="Guo Q."/>
            <person name="Huang H."/>
            <person name="Sederoff R.R."/>
            <person name="Wang G."/>
            <person name="Qu G."/>
            <person name="Chen S."/>
        </authorList>
    </citation>
    <scope>NUCLEOTIDE SEQUENCE</scope>
    <source>
        <strain evidence="1">SC-2020</strain>
    </source>
</reference>
<organism evidence="1 2">
    <name type="scientific">Populus alba x Populus x berolinensis</name>
    <dbReference type="NCBI Taxonomy" id="444605"/>
    <lineage>
        <taxon>Eukaryota</taxon>
        <taxon>Viridiplantae</taxon>
        <taxon>Streptophyta</taxon>
        <taxon>Embryophyta</taxon>
        <taxon>Tracheophyta</taxon>
        <taxon>Spermatophyta</taxon>
        <taxon>Magnoliopsida</taxon>
        <taxon>eudicotyledons</taxon>
        <taxon>Gunneridae</taxon>
        <taxon>Pentapetalae</taxon>
        <taxon>rosids</taxon>
        <taxon>fabids</taxon>
        <taxon>Malpighiales</taxon>
        <taxon>Salicaceae</taxon>
        <taxon>Saliceae</taxon>
        <taxon>Populus</taxon>
    </lineage>
</organism>
<evidence type="ECO:0000313" key="2">
    <source>
        <dbReference type="Proteomes" id="UP001164929"/>
    </source>
</evidence>
<protein>
    <submittedName>
        <fullName evidence="1">Uncharacterized protein</fullName>
    </submittedName>
</protein>
<evidence type="ECO:0000313" key="1">
    <source>
        <dbReference type="EMBL" id="KAJ6971490.1"/>
    </source>
</evidence>
<accession>A0AAD6LQL9</accession>
<dbReference type="AlphaFoldDB" id="A0AAD6LQL9"/>
<proteinExistence type="predicted"/>